<dbReference type="EMBL" id="JACIEN010000003">
    <property type="protein sequence ID" value="MBB4017748.1"/>
    <property type="molecule type" value="Genomic_DNA"/>
</dbReference>
<dbReference type="InterPro" id="IPR041465">
    <property type="entry name" value="SfsA_N"/>
</dbReference>
<dbReference type="Gene3D" id="3.40.1350.60">
    <property type="match status" value="1"/>
</dbReference>
<dbReference type="PANTHER" id="PTHR30545:SF2">
    <property type="entry name" value="SUGAR FERMENTATION STIMULATION PROTEIN A"/>
    <property type="match status" value="1"/>
</dbReference>
<evidence type="ECO:0000259" key="2">
    <source>
        <dbReference type="Pfam" id="PF03749"/>
    </source>
</evidence>
<dbReference type="RefSeq" id="WP_183316970.1">
    <property type="nucleotide sequence ID" value="NZ_JACIEN010000003.1"/>
</dbReference>
<dbReference type="GO" id="GO:0003677">
    <property type="term" value="F:DNA binding"/>
    <property type="evidence" value="ECO:0007669"/>
    <property type="project" value="InterPro"/>
</dbReference>
<dbReference type="CDD" id="cd22359">
    <property type="entry name" value="SfsA-like_bacterial"/>
    <property type="match status" value="1"/>
</dbReference>
<evidence type="ECO:0000313" key="4">
    <source>
        <dbReference type="EMBL" id="MBB4017748.1"/>
    </source>
</evidence>
<feature type="domain" description="SfsA N-terminal OB" evidence="3">
    <location>
        <begin position="13"/>
        <end position="76"/>
    </location>
</feature>
<evidence type="ECO:0000259" key="3">
    <source>
        <dbReference type="Pfam" id="PF17746"/>
    </source>
</evidence>
<sequence length="237" mass="25768">MQFPSPLAEGRLLRRYKRFLADIETAEGDVVTVHCANPGAMLGLVAPASRVFLSRSANPARKLPLSWELVEVDFGWRGPQLVGINTGHPNLIAAEAITAGLIPQLAGYERLRREVKYGRASRVDILLEADGRPPCYVEVKNVHLMRRPGLAEFPDCVTARGAKHLEELGDMVEAGARAAMLFIVQMEAEAFTLAADLDPAYARAFERARARGVEAYALACRVTPAGIVAETPLPVVV</sequence>
<dbReference type="NCBIfam" id="TIGR00230">
    <property type="entry name" value="sfsA"/>
    <property type="match status" value="1"/>
</dbReference>
<dbReference type="Pfam" id="PF17746">
    <property type="entry name" value="SfsA_N"/>
    <property type="match status" value="1"/>
</dbReference>
<dbReference type="InterPro" id="IPR005224">
    <property type="entry name" value="SfsA"/>
</dbReference>
<gene>
    <name evidence="1" type="primary">sfsA</name>
    <name evidence="4" type="ORF">GGR16_002782</name>
</gene>
<keyword evidence="5" id="KW-1185">Reference proteome</keyword>
<dbReference type="Gene3D" id="2.40.50.580">
    <property type="match status" value="1"/>
</dbReference>
<comment type="caution">
    <text evidence="4">The sequence shown here is derived from an EMBL/GenBank/DDBJ whole genome shotgun (WGS) entry which is preliminary data.</text>
</comment>
<comment type="similarity">
    <text evidence="1">Belongs to the SfsA family.</text>
</comment>
<organism evidence="4 5">
    <name type="scientific">Chelatococcus caeni</name>
    <dbReference type="NCBI Taxonomy" id="1348468"/>
    <lineage>
        <taxon>Bacteria</taxon>
        <taxon>Pseudomonadati</taxon>
        <taxon>Pseudomonadota</taxon>
        <taxon>Alphaproteobacteria</taxon>
        <taxon>Hyphomicrobiales</taxon>
        <taxon>Chelatococcaceae</taxon>
        <taxon>Chelatococcus</taxon>
    </lineage>
</organism>
<name>A0A840C267_9HYPH</name>
<dbReference type="InterPro" id="IPR040452">
    <property type="entry name" value="SfsA_C"/>
</dbReference>
<feature type="domain" description="Sugar fermentation stimulation protein C-terminal" evidence="2">
    <location>
        <begin position="88"/>
        <end position="225"/>
    </location>
</feature>
<reference evidence="4 5" key="1">
    <citation type="submission" date="2020-08" db="EMBL/GenBank/DDBJ databases">
        <title>Genomic Encyclopedia of Type Strains, Phase IV (KMG-IV): sequencing the most valuable type-strain genomes for metagenomic binning, comparative biology and taxonomic classification.</title>
        <authorList>
            <person name="Goeker M."/>
        </authorList>
    </citation>
    <scope>NUCLEOTIDE SEQUENCE [LARGE SCALE GENOMIC DNA]</scope>
    <source>
        <strain evidence="4 5">DSM 103737</strain>
    </source>
</reference>
<dbReference type="Pfam" id="PF03749">
    <property type="entry name" value="SfsA"/>
    <property type="match status" value="1"/>
</dbReference>
<dbReference type="Proteomes" id="UP000577362">
    <property type="component" value="Unassembled WGS sequence"/>
</dbReference>
<dbReference type="AlphaFoldDB" id="A0A840C267"/>
<evidence type="ECO:0000256" key="1">
    <source>
        <dbReference type="HAMAP-Rule" id="MF_00095"/>
    </source>
</evidence>
<accession>A0A840C267</accession>
<dbReference type="HAMAP" id="MF_00095">
    <property type="entry name" value="SfsA"/>
    <property type="match status" value="1"/>
</dbReference>
<evidence type="ECO:0000313" key="5">
    <source>
        <dbReference type="Proteomes" id="UP000577362"/>
    </source>
</evidence>
<dbReference type="PANTHER" id="PTHR30545">
    <property type="entry name" value="SUGAR FERMENTATION STIMULATION PROTEIN A"/>
    <property type="match status" value="1"/>
</dbReference>
<proteinExistence type="inferred from homology"/>
<protein>
    <recommendedName>
        <fullName evidence="1">Sugar fermentation stimulation protein homolog</fullName>
    </recommendedName>
</protein>